<organism evidence="1">
    <name type="scientific">Flavobacterium sp. CFS9</name>
    <dbReference type="NCBI Taxonomy" id="3143118"/>
    <lineage>
        <taxon>Bacteria</taxon>
        <taxon>Pseudomonadati</taxon>
        <taxon>Bacteroidota</taxon>
        <taxon>Flavobacteriia</taxon>
        <taxon>Flavobacteriales</taxon>
        <taxon>Flavobacteriaceae</taxon>
        <taxon>Flavobacterium</taxon>
    </lineage>
</organism>
<sequence length="89" mass="10222">MIGIFKNDDMITLGMAYNKKPCVDITTQGFSILYIKEDLLPEIVVLQNLLLSSYNSEKILHEETKKLKDCGLCTFLLISVKNKYLLHKK</sequence>
<proteinExistence type="predicted"/>
<gene>
    <name evidence="1" type="ORF">CFS9_39980</name>
</gene>
<dbReference type="AlphaFoldDB" id="A0AAT9H7A2"/>
<evidence type="ECO:0000313" key="1">
    <source>
        <dbReference type="EMBL" id="BFM45357.1"/>
    </source>
</evidence>
<dbReference type="RefSeq" id="WP_369616355.1">
    <property type="nucleotide sequence ID" value="NZ_AP031573.1"/>
</dbReference>
<accession>A0AAT9H7A2</accession>
<name>A0AAT9H7A2_9FLAO</name>
<reference evidence="1" key="1">
    <citation type="submission" date="2024-05" db="EMBL/GenBank/DDBJ databases">
        <title>Whole-Genome Sequence of CFS9, a Potential Fish Probiotic Isolated from the Body Surface of Silurus asotus.</title>
        <authorList>
            <person name="Kojima M."/>
            <person name="Tobioka K."/>
            <person name="Yokota K."/>
            <person name="Nakatani H."/>
            <person name="Hori K."/>
            <person name="Tamaru Y."/>
            <person name="Okazaki F."/>
        </authorList>
    </citation>
    <scope>NUCLEOTIDE SEQUENCE</scope>
    <source>
        <strain evidence="1">CFS9</strain>
    </source>
</reference>
<dbReference type="EMBL" id="AP031573">
    <property type="protein sequence ID" value="BFM45357.1"/>
    <property type="molecule type" value="Genomic_DNA"/>
</dbReference>
<protein>
    <submittedName>
        <fullName evidence="1">Uncharacterized protein</fullName>
    </submittedName>
</protein>